<organism evidence="1 2">
    <name type="scientific">Punica granatum</name>
    <name type="common">Pomegranate</name>
    <dbReference type="NCBI Taxonomy" id="22663"/>
    <lineage>
        <taxon>Eukaryota</taxon>
        <taxon>Viridiplantae</taxon>
        <taxon>Streptophyta</taxon>
        <taxon>Embryophyta</taxon>
        <taxon>Tracheophyta</taxon>
        <taxon>Spermatophyta</taxon>
        <taxon>Magnoliopsida</taxon>
        <taxon>eudicotyledons</taxon>
        <taxon>Gunneridae</taxon>
        <taxon>Pentapetalae</taxon>
        <taxon>rosids</taxon>
        <taxon>malvids</taxon>
        <taxon>Myrtales</taxon>
        <taxon>Lythraceae</taxon>
        <taxon>Punica</taxon>
    </lineage>
</organism>
<accession>A0A2I0L554</accession>
<gene>
    <name evidence="1" type="ORF">CRG98_003729</name>
</gene>
<evidence type="ECO:0000313" key="1">
    <source>
        <dbReference type="EMBL" id="PKI75814.1"/>
    </source>
</evidence>
<keyword evidence="2" id="KW-1185">Reference proteome</keyword>
<dbReference type="EMBL" id="PGOL01000148">
    <property type="protein sequence ID" value="PKI75814.1"/>
    <property type="molecule type" value="Genomic_DNA"/>
</dbReference>
<comment type="caution">
    <text evidence="1">The sequence shown here is derived from an EMBL/GenBank/DDBJ whole genome shotgun (WGS) entry which is preliminary data.</text>
</comment>
<name>A0A2I0L554_PUNGR</name>
<dbReference type="AlphaFoldDB" id="A0A2I0L554"/>
<sequence>MQKSSRDVPEVQKIVGTYPKCRKVVGTYPKGLQYARGAYRMNNMVQRRLPNGLAGCGVCCPAGLQGAGCFARRFAWCRKVVGTYPKGLQYARGAYRMNNMVQRRLPNGLAGCGVCCPAGLQGAGCFARRFAWCRKVVGTYPKGLQYARGAYRMNNMVQRRLPNGLAGCGVCCPAGLQGAGCFARRFAWCRKVVGTYPKGLQYARGAYRMNNMVQRRLPNGLAGCGVCCPAGLQGAGCFARRFAWCRKVVGTYPKGLQYARGAYRMNNMVQRRLPNGLAGCGVCCPAGLQGAGCFARRFAWCRKVVGTYPKGLQYARGAYRMNNMVQRRLPNGLAGCGVCCPAGLQGAGCFARRFAWCRKVVGTYPKGLQYARGAYRMNNMVQRRLPNGLAGCGVCCPAGLQGAGCFARRFAWCRKVVGTYPKGLQYARGAYRMNNMVQRRLPNGLAGCGVCCPAGLQGAGCFARRFAWCRKVVGTYPKGLQYARGAYRMNNMVQRRLPNGLAGCGVCCPAGLQGAGCFARRFAWCRKVVGTYPKGLQYARGAYRMNNMVQRRLPNGLAGCGVCCPAGLQGAGCFARRFAWCRKVVGTYPKGLQYARGAYRMNNMVQRRLPNGLAGCGVCCPAGLQGAGCFARRFAWCRKVVGTYPKGLQYARGAYRMNNMVQRRLPNGLAGCGVCCPAGLQGAGCFARRFAWCRKVVGTYPKGLQYARGAYRMNNMVQRRLPNGLAGCGVCCPAGLQGAGCFARRFAWCRKVVGTYPKGLQYARGAYRMNNMVQRRLPNGLAGCGVCCPAGLQGAGCFARRFAWCRKVVGTYPKGLQYARGAYRMNNMVQRRLPNGLAGCGVCCPAGLQGAGCFARRFAWCRKVVGTYPKGLQYARGAYRMNNMVQRRLPNGLAGCGVCCPAGLQGAGCFARRFAWCRKVVGTYPKCRKVVGTYPKCGKVVGTYSKCGK</sequence>
<protein>
    <submittedName>
        <fullName evidence="1">Uncharacterized protein</fullName>
    </submittedName>
</protein>
<dbReference type="STRING" id="22663.A0A2I0L554"/>
<reference evidence="1 2" key="1">
    <citation type="submission" date="2017-11" db="EMBL/GenBank/DDBJ databases">
        <title>De-novo sequencing of pomegranate (Punica granatum L.) genome.</title>
        <authorList>
            <person name="Akparov Z."/>
            <person name="Amiraslanov A."/>
            <person name="Hajiyeva S."/>
            <person name="Abbasov M."/>
            <person name="Kaur K."/>
            <person name="Hamwieh A."/>
            <person name="Solovyev V."/>
            <person name="Salamov A."/>
            <person name="Braich B."/>
            <person name="Kosarev P."/>
            <person name="Mahmoud A."/>
            <person name="Hajiyev E."/>
            <person name="Babayeva S."/>
            <person name="Izzatullayeva V."/>
            <person name="Mammadov A."/>
            <person name="Mammadov A."/>
            <person name="Sharifova S."/>
            <person name="Ojaghi J."/>
            <person name="Eynullazada K."/>
            <person name="Bayramov B."/>
            <person name="Abdulazimova A."/>
            <person name="Shahmuradov I."/>
        </authorList>
    </citation>
    <scope>NUCLEOTIDE SEQUENCE [LARGE SCALE GENOMIC DNA]</scope>
    <source>
        <strain evidence="2">cv. AG2017</strain>
        <tissue evidence="1">Leaf</tissue>
    </source>
</reference>
<proteinExistence type="predicted"/>
<evidence type="ECO:0000313" key="2">
    <source>
        <dbReference type="Proteomes" id="UP000233551"/>
    </source>
</evidence>
<dbReference type="Proteomes" id="UP000233551">
    <property type="component" value="Unassembled WGS sequence"/>
</dbReference>